<comment type="cofactor">
    <cofactor evidence="1">
        <name>thiamine diphosphate</name>
        <dbReference type="ChEBI" id="CHEBI:58937"/>
    </cofactor>
</comment>
<dbReference type="GO" id="GO:0046872">
    <property type="term" value="F:metal ion binding"/>
    <property type="evidence" value="ECO:0007669"/>
    <property type="project" value="UniProtKB-KW"/>
</dbReference>
<dbReference type="InterPro" id="IPR005474">
    <property type="entry name" value="Transketolase_N"/>
</dbReference>
<dbReference type="GO" id="GO:0006098">
    <property type="term" value="P:pentose-phosphate shunt"/>
    <property type="evidence" value="ECO:0007669"/>
    <property type="project" value="TreeGrafter"/>
</dbReference>
<reference evidence="6" key="2">
    <citation type="journal article" date="2014" name="ISME J.">
        <title>Microbial stratification in low pH oxic and suboxic macroscopic growths along an acid mine drainage.</title>
        <authorList>
            <person name="Mendez-Garcia C."/>
            <person name="Mesa V."/>
            <person name="Sprenger R.R."/>
            <person name="Richter M."/>
            <person name="Diez M.S."/>
            <person name="Solano J."/>
            <person name="Bargiela R."/>
            <person name="Golyshina O.V."/>
            <person name="Manteca A."/>
            <person name="Ramos J.L."/>
            <person name="Gallego J.R."/>
            <person name="Llorente I."/>
            <person name="Martins Dos Santos V.A."/>
            <person name="Jensen O.N."/>
            <person name="Pelaez A.I."/>
            <person name="Sanchez J."/>
            <person name="Ferrer M."/>
        </authorList>
    </citation>
    <scope>NUCLEOTIDE SEQUENCE</scope>
</reference>
<dbReference type="SUPFAM" id="SSF52518">
    <property type="entry name" value="Thiamin diphosphate-binding fold (THDP-binding)"/>
    <property type="match status" value="1"/>
</dbReference>
<feature type="domain" description="Transketolase N-terminal" evidence="5">
    <location>
        <begin position="22"/>
        <end position="58"/>
    </location>
</feature>
<protein>
    <submittedName>
        <fullName evidence="6">Protein containing Transketolase</fullName>
        <ecNumber evidence="6">1.2.4.4</ecNumber>
    </submittedName>
</protein>
<dbReference type="GO" id="GO:0003863">
    <property type="term" value="F:branched-chain 2-oxo acid dehydrogenase activity"/>
    <property type="evidence" value="ECO:0007669"/>
    <property type="project" value="UniProtKB-EC"/>
</dbReference>
<dbReference type="InterPro" id="IPR029061">
    <property type="entry name" value="THDP-binding"/>
</dbReference>
<feature type="non-terminal residue" evidence="6">
    <location>
        <position position="58"/>
    </location>
</feature>
<comment type="caution">
    <text evidence="6">The sequence shown here is derived from an EMBL/GenBank/DDBJ whole genome shotgun (WGS) entry which is preliminary data.</text>
</comment>
<proteinExistence type="predicted"/>
<evidence type="ECO:0000256" key="3">
    <source>
        <dbReference type="ARBA" id="ARBA00022723"/>
    </source>
</evidence>
<sequence>MNGMDERLNQEGLLPEAGSELDNLCINTIRCLAIDAVEKANSGHPGLPMGAAPMAYVL</sequence>
<evidence type="ECO:0000256" key="4">
    <source>
        <dbReference type="ARBA" id="ARBA00023052"/>
    </source>
</evidence>
<dbReference type="PROSITE" id="PS00801">
    <property type="entry name" value="TRANSKETOLASE_1"/>
    <property type="match status" value="1"/>
</dbReference>
<evidence type="ECO:0000313" key="6">
    <source>
        <dbReference type="EMBL" id="EQD61351.1"/>
    </source>
</evidence>
<gene>
    <name evidence="6" type="ORF">B1B_07670</name>
</gene>
<dbReference type="EMBL" id="AUZY01004893">
    <property type="protein sequence ID" value="EQD61351.1"/>
    <property type="molecule type" value="Genomic_DNA"/>
</dbReference>
<evidence type="ECO:0000256" key="1">
    <source>
        <dbReference type="ARBA" id="ARBA00001964"/>
    </source>
</evidence>
<dbReference type="GO" id="GO:0004802">
    <property type="term" value="F:transketolase activity"/>
    <property type="evidence" value="ECO:0007669"/>
    <property type="project" value="TreeGrafter"/>
</dbReference>
<keyword evidence="6" id="KW-0560">Oxidoreductase</keyword>
<name>T1AL61_9ZZZZ</name>
<reference evidence="6" key="1">
    <citation type="submission" date="2013-08" db="EMBL/GenBank/DDBJ databases">
        <authorList>
            <person name="Mendez C."/>
            <person name="Richter M."/>
            <person name="Ferrer M."/>
            <person name="Sanchez J."/>
        </authorList>
    </citation>
    <scope>NUCLEOTIDE SEQUENCE</scope>
</reference>
<dbReference type="EC" id="1.2.4.4" evidence="6"/>
<dbReference type="InterPro" id="IPR049557">
    <property type="entry name" value="Transketolase_CS"/>
</dbReference>
<keyword evidence="3" id="KW-0479">Metal-binding</keyword>
<dbReference type="GO" id="GO:0005829">
    <property type="term" value="C:cytosol"/>
    <property type="evidence" value="ECO:0007669"/>
    <property type="project" value="TreeGrafter"/>
</dbReference>
<organism evidence="6">
    <name type="scientific">mine drainage metagenome</name>
    <dbReference type="NCBI Taxonomy" id="410659"/>
    <lineage>
        <taxon>unclassified sequences</taxon>
        <taxon>metagenomes</taxon>
        <taxon>ecological metagenomes</taxon>
    </lineage>
</organism>
<dbReference type="Gene3D" id="3.40.50.970">
    <property type="match status" value="1"/>
</dbReference>
<dbReference type="Pfam" id="PF00456">
    <property type="entry name" value="Transketolase_N"/>
    <property type="match status" value="1"/>
</dbReference>
<evidence type="ECO:0000259" key="5">
    <source>
        <dbReference type="Pfam" id="PF00456"/>
    </source>
</evidence>
<keyword evidence="2" id="KW-0808">Transferase</keyword>
<dbReference type="PANTHER" id="PTHR43522:SF2">
    <property type="entry name" value="TRANSKETOLASE 1-RELATED"/>
    <property type="match status" value="1"/>
</dbReference>
<evidence type="ECO:0000256" key="2">
    <source>
        <dbReference type="ARBA" id="ARBA00022679"/>
    </source>
</evidence>
<keyword evidence="4" id="KW-0786">Thiamine pyrophosphate</keyword>
<accession>T1AL61</accession>
<dbReference type="AlphaFoldDB" id="T1AL61"/>
<dbReference type="InterPro" id="IPR033247">
    <property type="entry name" value="Transketolase_fam"/>
</dbReference>
<dbReference type="PANTHER" id="PTHR43522">
    <property type="entry name" value="TRANSKETOLASE"/>
    <property type="match status" value="1"/>
</dbReference>